<evidence type="ECO:0000256" key="4">
    <source>
        <dbReference type="ARBA" id="ARBA00012621"/>
    </source>
</evidence>
<dbReference type="GO" id="GO:0009245">
    <property type="term" value="P:lipid A biosynthetic process"/>
    <property type="evidence" value="ECO:0007669"/>
    <property type="project" value="TreeGrafter"/>
</dbReference>
<dbReference type="PANTHER" id="PTHR42755:SF1">
    <property type="entry name" value="3-DEOXY-D-MANNO-OCTULOSONIC ACID TRANSFERASE, MITOCHONDRIAL-RELATED"/>
    <property type="match status" value="1"/>
</dbReference>
<dbReference type="NCBIfam" id="NF004388">
    <property type="entry name" value="PRK05749.1-4"/>
    <property type="match status" value="1"/>
</dbReference>
<evidence type="ECO:0000256" key="12">
    <source>
        <dbReference type="RuleBase" id="RU365103"/>
    </source>
</evidence>
<dbReference type="SUPFAM" id="SSF53756">
    <property type="entry name" value="UDP-Glycosyltransferase/glycogen phosphorylase"/>
    <property type="match status" value="1"/>
</dbReference>
<evidence type="ECO:0000256" key="10">
    <source>
        <dbReference type="PIRSR" id="PIRSR639901-1"/>
    </source>
</evidence>
<comment type="pathway">
    <text evidence="2 12">Bacterial outer membrane biogenesis; LPS core biosynthesis.</text>
</comment>
<dbReference type="PANTHER" id="PTHR42755">
    <property type="entry name" value="3-DEOXY-MANNO-OCTULOSONATE CYTIDYLYLTRANSFERASE"/>
    <property type="match status" value="1"/>
</dbReference>
<keyword evidence="12" id="KW-0472">Membrane</keyword>
<dbReference type="AlphaFoldDB" id="A0A4V2PH51"/>
<proteinExistence type="inferred from homology"/>
<comment type="similarity">
    <text evidence="3">Belongs to the glycosyltransferase group 1 family. Glycosyltransferase 30 subfamily.</text>
</comment>
<keyword evidence="6 12" id="KW-0808">Transferase</keyword>
<keyword evidence="12" id="KW-0448">Lipopolysaccharide biosynthesis</keyword>
<evidence type="ECO:0000313" key="14">
    <source>
        <dbReference type="EMBL" id="TCK19436.1"/>
    </source>
</evidence>
<dbReference type="Gene3D" id="3.40.50.11720">
    <property type="entry name" value="3-Deoxy-D-manno-octulosonic-acid transferase, N-terminal domain"/>
    <property type="match status" value="1"/>
</dbReference>
<dbReference type="FunFam" id="3.40.50.2000:FF:000032">
    <property type="entry name" value="3-deoxy-D-manno-octulosonic acid transferase"/>
    <property type="match status" value="1"/>
</dbReference>
<dbReference type="EMBL" id="SMFX01000001">
    <property type="protein sequence ID" value="TCK19436.1"/>
    <property type="molecule type" value="Genomic_DNA"/>
</dbReference>
<evidence type="ECO:0000256" key="9">
    <source>
        <dbReference type="ARBA" id="ARBA00049183"/>
    </source>
</evidence>
<dbReference type="OrthoDB" id="9789797at2"/>
<feature type="domain" description="3-deoxy-D-manno-octulosonic-acid transferase N-terminal" evidence="13">
    <location>
        <begin position="33"/>
        <end position="210"/>
    </location>
</feature>
<dbReference type="GO" id="GO:0009244">
    <property type="term" value="P:lipopolysaccharide core region biosynthetic process"/>
    <property type="evidence" value="ECO:0007669"/>
    <property type="project" value="UniProtKB-UniRule"/>
</dbReference>
<keyword evidence="12" id="KW-1003">Cell membrane</keyword>
<evidence type="ECO:0000256" key="7">
    <source>
        <dbReference type="ARBA" id="ARBA00022968"/>
    </source>
</evidence>
<comment type="subcellular location">
    <subcellularLocation>
        <location evidence="1">Cell inner membrane</location>
        <topology evidence="1">Single-pass membrane protein</topology>
        <orientation evidence="1">Cytoplasmic side</orientation>
    </subcellularLocation>
    <subcellularLocation>
        <location evidence="12">Cell membrane</location>
    </subcellularLocation>
</comment>
<comment type="catalytic activity">
    <reaction evidence="9 12">
        <text>lipid IVA (E. coli) + CMP-3-deoxy-beta-D-manno-octulosonate = alpha-Kdo-(2-&gt;6)-lipid IVA (E. coli) + CMP + H(+)</text>
        <dbReference type="Rhea" id="RHEA:28066"/>
        <dbReference type="ChEBI" id="CHEBI:15378"/>
        <dbReference type="ChEBI" id="CHEBI:58603"/>
        <dbReference type="ChEBI" id="CHEBI:60364"/>
        <dbReference type="ChEBI" id="CHEBI:60377"/>
        <dbReference type="ChEBI" id="CHEBI:85987"/>
        <dbReference type="EC" id="2.4.99.12"/>
    </reaction>
</comment>
<dbReference type="GO" id="GO:0043842">
    <property type="term" value="F:Kdo transferase activity"/>
    <property type="evidence" value="ECO:0007669"/>
    <property type="project" value="UniProtKB-EC"/>
</dbReference>
<dbReference type="RefSeq" id="WP_132974107.1">
    <property type="nucleotide sequence ID" value="NZ_SMFX01000001.1"/>
</dbReference>
<evidence type="ECO:0000256" key="8">
    <source>
        <dbReference type="ARBA" id="ARBA00031445"/>
    </source>
</evidence>
<comment type="caution">
    <text evidence="14">The sequence shown here is derived from an EMBL/GenBank/DDBJ whole genome shotgun (WGS) entry which is preliminary data.</text>
</comment>
<keyword evidence="7" id="KW-0735">Signal-anchor</keyword>
<dbReference type="GO" id="GO:0005886">
    <property type="term" value="C:plasma membrane"/>
    <property type="evidence" value="ECO:0007669"/>
    <property type="project" value="UniProtKB-SubCell"/>
</dbReference>
<dbReference type="Proteomes" id="UP000295707">
    <property type="component" value="Unassembled WGS sequence"/>
</dbReference>
<evidence type="ECO:0000259" key="13">
    <source>
        <dbReference type="Pfam" id="PF04413"/>
    </source>
</evidence>
<evidence type="ECO:0000256" key="2">
    <source>
        <dbReference type="ARBA" id="ARBA00004713"/>
    </source>
</evidence>
<evidence type="ECO:0000313" key="15">
    <source>
        <dbReference type="Proteomes" id="UP000295707"/>
    </source>
</evidence>
<dbReference type="FunFam" id="3.40.50.11720:FF:000001">
    <property type="entry name" value="3-deoxy-D-manno-octulosonic acid transferase"/>
    <property type="match status" value="1"/>
</dbReference>
<reference evidence="14 15" key="1">
    <citation type="submission" date="2019-03" db="EMBL/GenBank/DDBJ databases">
        <title>Genomic Encyclopedia of Type Strains, Phase IV (KMG-IV): sequencing the most valuable type-strain genomes for metagenomic binning, comparative biology and taxonomic classification.</title>
        <authorList>
            <person name="Goeker M."/>
        </authorList>
    </citation>
    <scope>NUCLEOTIDE SEQUENCE [LARGE SCALE GENOMIC DNA]</scope>
    <source>
        <strain evidence="14 15">DSM 19610</strain>
    </source>
</reference>
<organism evidence="14 15">
    <name type="scientific">Thiogranum longum</name>
    <dbReference type="NCBI Taxonomy" id="1537524"/>
    <lineage>
        <taxon>Bacteria</taxon>
        <taxon>Pseudomonadati</taxon>
        <taxon>Pseudomonadota</taxon>
        <taxon>Gammaproteobacteria</taxon>
        <taxon>Chromatiales</taxon>
        <taxon>Ectothiorhodospiraceae</taxon>
        <taxon>Thiogranum</taxon>
    </lineage>
</organism>
<feature type="active site" description="Proton acceptor" evidence="10">
    <location>
        <position position="60"/>
    </location>
</feature>
<sequence length="435" mass="47732">MLRLYTFLLYLALPWVLLRAGWRGFSRPGSRRHWQERLGYISKPAGNVPVTWLHAVSVGEVRAAAPLIEALLQSDPQTPLLITTTTPTGREMAKRLFGERVSYAYLPWDLPFAVRRFLAHVRPVKAIVMETELWPNLFRALKRRNIPLYLVNARLSDHSLRGYRRVPSLVRETLACVTGVAAQSETDAERFVQIGMAAQKVIQAGNLKYEIDLPADYEQRLACLRQRFNGREPVWVAASTHAGEESMALVAHEQLLERYPESVLLLVPRHPVRAAEVAGLCQRAGLAGVLYSGLEGDAQAAGCEPDQALNASQVVVVDVLGELTYLYGLAPVAFTGGSLVAHGGHNPLEALQANCAVITGSHTGNFADIYRQLEMAGAVTRIEGKGALAGELEKVLGDSELRQHQLTAGRQVLDRNRGALARVMALLEADADSTN</sequence>
<evidence type="ECO:0000256" key="3">
    <source>
        <dbReference type="ARBA" id="ARBA00006380"/>
    </source>
</evidence>
<dbReference type="InterPro" id="IPR038107">
    <property type="entry name" value="Glycos_transf_N_sf"/>
</dbReference>
<dbReference type="InterPro" id="IPR039901">
    <property type="entry name" value="Kdotransferase"/>
</dbReference>
<evidence type="ECO:0000256" key="1">
    <source>
        <dbReference type="ARBA" id="ARBA00004388"/>
    </source>
</evidence>
<dbReference type="Gene3D" id="3.40.50.2000">
    <property type="entry name" value="Glycogen Phosphorylase B"/>
    <property type="match status" value="1"/>
</dbReference>
<name>A0A4V2PH51_9GAMM</name>
<dbReference type="UniPathway" id="UPA00958"/>
<feature type="site" description="Transition state stabilizer" evidence="11">
    <location>
        <position position="130"/>
    </location>
</feature>
<keyword evidence="15" id="KW-1185">Reference proteome</keyword>
<accession>A0A4V2PH51</accession>
<dbReference type="Pfam" id="PF04413">
    <property type="entry name" value="Glycos_transf_N"/>
    <property type="match status" value="1"/>
</dbReference>
<feature type="site" description="Transition state stabilizer" evidence="11">
    <location>
        <position position="208"/>
    </location>
</feature>
<comment type="function">
    <text evidence="12">Involved in lipopolysaccharide (LPS) biosynthesis. Catalyzes the transfer of 3-deoxy-D-manno-octulosonate (Kdo) residue(s) from CMP-Kdo to lipid IV(A), the tetraacyldisaccharide-1,4'-bisphosphate precursor of lipid A.</text>
</comment>
<dbReference type="InterPro" id="IPR007507">
    <property type="entry name" value="Glycos_transf_N"/>
</dbReference>
<keyword evidence="7" id="KW-0812">Transmembrane</keyword>
<evidence type="ECO:0000256" key="5">
    <source>
        <dbReference type="ARBA" id="ARBA00019077"/>
    </source>
</evidence>
<evidence type="ECO:0000256" key="6">
    <source>
        <dbReference type="ARBA" id="ARBA00022679"/>
    </source>
</evidence>
<gene>
    <name evidence="14" type="ORF">DFR30_2747</name>
</gene>
<dbReference type="EC" id="2.4.99.12" evidence="4 12"/>
<evidence type="ECO:0000256" key="11">
    <source>
        <dbReference type="PIRSR" id="PIRSR639901-2"/>
    </source>
</evidence>
<protein>
    <recommendedName>
        <fullName evidence="5 12">3-deoxy-D-manno-octulosonic acid transferase</fullName>
        <shortName evidence="12">Kdo transferase</shortName>
        <ecNumber evidence="4 12">2.4.99.12</ecNumber>
    </recommendedName>
    <alternativeName>
        <fullName evidence="8 12">Lipid IV(A) 3-deoxy-D-manno-octulosonic acid transferase</fullName>
    </alternativeName>
</protein>